<dbReference type="EMBL" id="JAEIJD010000001">
    <property type="protein sequence ID" value="MBI6628461.1"/>
    <property type="molecule type" value="Genomic_DNA"/>
</dbReference>
<accession>A0A934HP89</accession>
<gene>
    <name evidence="1" type="ORF">JAO82_01090</name>
</gene>
<name>A0A934HP89_9RHOB</name>
<dbReference type="RefSeq" id="WP_198684478.1">
    <property type="nucleotide sequence ID" value="NZ_JAEIJD010000001.1"/>
</dbReference>
<keyword evidence="2" id="KW-1185">Reference proteome</keyword>
<protein>
    <submittedName>
        <fullName evidence="1">Uncharacterized protein</fullName>
    </submittedName>
</protein>
<proteinExistence type="predicted"/>
<evidence type="ECO:0000313" key="2">
    <source>
        <dbReference type="Proteomes" id="UP000613255"/>
    </source>
</evidence>
<organism evidence="1 2">
    <name type="scientific">Pontibaca salina</name>
    <dbReference type="NCBI Taxonomy" id="2795731"/>
    <lineage>
        <taxon>Bacteria</taxon>
        <taxon>Pseudomonadati</taxon>
        <taxon>Pseudomonadota</taxon>
        <taxon>Alphaproteobacteria</taxon>
        <taxon>Rhodobacterales</taxon>
        <taxon>Roseobacteraceae</taxon>
        <taxon>Pontibaca</taxon>
    </lineage>
</organism>
<dbReference type="Proteomes" id="UP000613255">
    <property type="component" value="Unassembled WGS sequence"/>
</dbReference>
<evidence type="ECO:0000313" key="1">
    <source>
        <dbReference type="EMBL" id="MBI6628461.1"/>
    </source>
</evidence>
<reference evidence="1" key="1">
    <citation type="submission" date="2020-12" db="EMBL/GenBank/DDBJ databases">
        <title>Pontibaca salina gen. nov., sp. nov., isolated from marine sediment.</title>
        <authorList>
            <person name="Bo J."/>
            <person name="Wang S."/>
            <person name="Song X."/>
            <person name="Du Z."/>
        </authorList>
    </citation>
    <scope>NUCLEOTIDE SEQUENCE</scope>
    <source>
        <strain evidence="1">S1109L</strain>
    </source>
</reference>
<comment type="caution">
    <text evidence="1">The sequence shown here is derived from an EMBL/GenBank/DDBJ whole genome shotgun (WGS) entry which is preliminary data.</text>
</comment>
<sequence length="180" mass="20319">MAPPARLLDITRMISRVGRIATGIDRVELAYLVHLSARPEPLFAIARTAFGFILIGPENLPRLSSRLTGARPWGATDRLSRLAPRRDAVLRRAESDLRRLCRDRCLPRNLSAMLHRHLPAGMTYFNTGHANLSDRILSAVRKTRGRTAVLVHDVIPLDYPHYQRKGTPARFTALLQRVQC</sequence>
<dbReference type="AlphaFoldDB" id="A0A934HP89"/>